<comment type="cofactor">
    <cofactor evidence="5">
        <name>[2Fe-2S] cluster</name>
        <dbReference type="ChEBI" id="CHEBI:190135"/>
    </cofactor>
</comment>
<dbReference type="EMBL" id="DRXS01000225">
    <property type="protein sequence ID" value="HHR41010.1"/>
    <property type="molecule type" value="Genomic_DNA"/>
</dbReference>
<reference evidence="7" key="1">
    <citation type="journal article" date="2020" name="mSystems">
        <title>Genome- and Community-Level Interaction Insights into Carbon Utilization and Element Cycling Functions of Hydrothermarchaeota in Hydrothermal Sediment.</title>
        <authorList>
            <person name="Zhou Z."/>
            <person name="Liu Y."/>
            <person name="Xu W."/>
            <person name="Pan J."/>
            <person name="Luo Z.H."/>
            <person name="Li M."/>
        </authorList>
    </citation>
    <scope>NUCLEOTIDE SEQUENCE [LARGE SCALE GENOMIC DNA]</scope>
    <source>
        <strain evidence="7">SpSt-1084</strain>
    </source>
</reference>
<gene>
    <name evidence="7" type="ORF">ENM42_04175</name>
</gene>
<keyword evidence="1" id="KW-0001">2Fe-2S</keyword>
<evidence type="ECO:0000313" key="7">
    <source>
        <dbReference type="EMBL" id="HHR41010.1"/>
    </source>
</evidence>
<dbReference type="PANTHER" id="PTHR21496">
    <property type="entry name" value="FERREDOXIN-RELATED"/>
    <property type="match status" value="1"/>
</dbReference>
<dbReference type="AlphaFoldDB" id="A0A7C5U4P2"/>
<organism evidence="7">
    <name type="scientific">Caldiarchaeum subterraneum</name>
    <dbReference type="NCBI Taxonomy" id="311458"/>
    <lineage>
        <taxon>Archaea</taxon>
        <taxon>Nitrososphaerota</taxon>
        <taxon>Candidatus Caldarchaeales</taxon>
        <taxon>Candidatus Caldarchaeaceae</taxon>
        <taxon>Candidatus Caldarchaeum</taxon>
    </lineage>
</organism>
<dbReference type="InterPro" id="IPR017941">
    <property type="entry name" value="Rieske_2Fe-2S"/>
</dbReference>
<dbReference type="Gene3D" id="2.102.10.10">
    <property type="entry name" value="Rieske [2Fe-2S] iron-sulphur domain"/>
    <property type="match status" value="1"/>
</dbReference>
<evidence type="ECO:0000256" key="5">
    <source>
        <dbReference type="ARBA" id="ARBA00034078"/>
    </source>
</evidence>
<dbReference type="InterPro" id="IPR036922">
    <property type="entry name" value="Rieske_2Fe-2S_sf"/>
</dbReference>
<evidence type="ECO:0000256" key="2">
    <source>
        <dbReference type="ARBA" id="ARBA00022723"/>
    </source>
</evidence>
<proteinExistence type="predicted"/>
<evidence type="ECO:0000256" key="1">
    <source>
        <dbReference type="ARBA" id="ARBA00022714"/>
    </source>
</evidence>
<dbReference type="GO" id="GO:0051537">
    <property type="term" value="F:2 iron, 2 sulfur cluster binding"/>
    <property type="evidence" value="ECO:0007669"/>
    <property type="project" value="UniProtKB-KW"/>
</dbReference>
<evidence type="ECO:0000259" key="6">
    <source>
        <dbReference type="PROSITE" id="PS51296"/>
    </source>
</evidence>
<keyword evidence="4" id="KW-0411">Iron-sulfur</keyword>
<sequence>MPRLAKVAAVEEISPGEMKSFEIDGRQILVANVEGKYYAMDALCSHDFWDLSEGTLEGNKVVCPGHAAVWNLETGTAEFDEELKPLTTYKIFVREGFVYLELD</sequence>
<keyword evidence="3" id="KW-0408">Iron</keyword>
<accession>A0A7C5U4P2</accession>
<dbReference type="SUPFAM" id="SSF50022">
    <property type="entry name" value="ISP domain"/>
    <property type="match status" value="1"/>
</dbReference>
<dbReference type="GO" id="GO:0046872">
    <property type="term" value="F:metal ion binding"/>
    <property type="evidence" value="ECO:0007669"/>
    <property type="project" value="UniProtKB-KW"/>
</dbReference>
<comment type="caution">
    <text evidence="7">The sequence shown here is derived from an EMBL/GenBank/DDBJ whole genome shotgun (WGS) entry which is preliminary data.</text>
</comment>
<dbReference type="PANTHER" id="PTHR21496:SF0">
    <property type="entry name" value="RIESKE DOMAIN-CONTAINING PROTEIN"/>
    <property type="match status" value="1"/>
</dbReference>
<feature type="domain" description="Rieske" evidence="6">
    <location>
        <begin position="5"/>
        <end position="100"/>
    </location>
</feature>
<dbReference type="PROSITE" id="PS51296">
    <property type="entry name" value="RIESKE"/>
    <property type="match status" value="1"/>
</dbReference>
<evidence type="ECO:0000256" key="3">
    <source>
        <dbReference type="ARBA" id="ARBA00023004"/>
    </source>
</evidence>
<name>A0A7C5U4P2_CALS0</name>
<keyword evidence="2" id="KW-0479">Metal-binding</keyword>
<protein>
    <recommendedName>
        <fullName evidence="6">Rieske domain-containing protein</fullName>
    </recommendedName>
</protein>
<dbReference type="Pfam" id="PF00355">
    <property type="entry name" value="Rieske"/>
    <property type="match status" value="1"/>
</dbReference>
<evidence type="ECO:0000256" key="4">
    <source>
        <dbReference type="ARBA" id="ARBA00023014"/>
    </source>
</evidence>